<accession>A0A2C9WKU2</accession>
<gene>
    <name evidence="1" type="ORF">MANES_01G061700</name>
</gene>
<dbReference type="EMBL" id="CM004387">
    <property type="protein sequence ID" value="OAY59814.1"/>
    <property type="molecule type" value="Genomic_DNA"/>
</dbReference>
<evidence type="ECO:0000313" key="1">
    <source>
        <dbReference type="EMBL" id="OAY59814.1"/>
    </source>
</evidence>
<protein>
    <submittedName>
        <fullName evidence="1">Uncharacterized protein</fullName>
    </submittedName>
</protein>
<name>A0A2C9WKU2_MANES</name>
<proteinExistence type="predicted"/>
<organism evidence="1">
    <name type="scientific">Manihot esculenta</name>
    <name type="common">Cassava</name>
    <name type="synonym">Jatropha manihot</name>
    <dbReference type="NCBI Taxonomy" id="3983"/>
    <lineage>
        <taxon>Eukaryota</taxon>
        <taxon>Viridiplantae</taxon>
        <taxon>Streptophyta</taxon>
        <taxon>Embryophyta</taxon>
        <taxon>Tracheophyta</taxon>
        <taxon>Spermatophyta</taxon>
        <taxon>Magnoliopsida</taxon>
        <taxon>eudicotyledons</taxon>
        <taxon>Gunneridae</taxon>
        <taxon>Pentapetalae</taxon>
        <taxon>rosids</taxon>
        <taxon>fabids</taxon>
        <taxon>Malpighiales</taxon>
        <taxon>Euphorbiaceae</taxon>
        <taxon>Crotonoideae</taxon>
        <taxon>Manihoteae</taxon>
        <taxon>Manihot</taxon>
    </lineage>
</organism>
<reference evidence="1" key="1">
    <citation type="submission" date="2016-02" db="EMBL/GenBank/DDBJ databases">
        <title>WGS assembly of Manihot esculenta.</title>
        <authorList>
            <person name="Bredeson J.V."/>
            <person name="Prochnik S.E."/>
            <person name="Lyons J.B."/>
            <person name="Schmutz J."/>
            <person name="Grimwood J."/>
            <person name="Vrebalov J."/>
            <person name="Bart R.S."/>
            <person name="Amuge T."/>
            <person name="Ferguson M.E."/>
            <person name="Green R."/>
            <person name="Putnam N."/>
            <person name="Stites J."/>
            <person name="Rounsley S."/>
            <person name="Rokhsar D.S."/>
        </authorList>
    </citation>
    <scope>NUCLEOTIDE SEQUENCE [LARGE SCALE GENOMIC DNA]</scope>
    <source>
        <tissue evidence="1">Leaf</tissue>
    </source>
</reference>
<sequence length="71" mass="7978">MTIANNIKSTLFNTENQNAKDFLKLVEEKFCSADKALAGTLMAKLTTMKFDGLKSMQHHILDMTNTEAKLK</sequence>
<dbReference type="AlphaFoldDB" id="A0A2C9WKU2"/>